<accession>A0A561DVK4</accession>
<organism evidence="8 9">
    <name type="scientific">Rudaeicoccus suwonensis</name>
    <dbReference type="NCBI Taxonomy" id="657409"/>
    <lineage>
        <taxon>Bacteria</taxon>
        <taxon>Bacillati</taxon>
        <taxon>Actinomycetota</taxon>
        <taxon>Actinomycetes</taxon>
        <taxon>Micrococcales</taxon>
        <taxon>Dermacoccaceae</taxon>
        <taxon>Rudaeicoccus</taxon>
    </lineage>
</organism>
<proteinExistence type="predicted"/>
<dbReference type="InterPro" id="IPR051539">
    <property type="entry name" value="T4SS-coupling_protein"/>
</dbReference>
<evidence type="ECO:0000313" key="8">
    <source>
        <dbReference type="EMBL" id="TWE07374.1"/>
    </source>
</evidence>
<reference evidence="8 9" key="1">
    <citation type="submission" date="2019-06" db="EMBL/GenBank/DDBJ databases">
        <title>Sequencing the genomes of 1000 actinobacteria strains.</title>
        <authorList>
            <person name="Klenk H.-P."/>
        </authorList>
    </citation>
    <scope>NUCLEOTIDE SEQUENCE [LARGE SCALE GENOMIC DNA]</scope>
    <source>
        <strain evidence="8 9">DSM 19560</strain>
    </source>
</reference>
<keyword evidence="9" id="KW-1185">Reference proteome</keyword>
<evidence type="ECO:0000259" key="7">
    <source>
        <dbReference type="Pfam" id="PF12696"/>
    </source>
</evidence>
<dbReference type="InterPro" id="IPR027417">
    <property type="entry name" value="P-loop_NTPase"/>
</dbReference>
<feature type="transmembrane region" description="Helical" evidence="6">
    <location>
        <begin position="65"/>
        <end position="90"/>
    </location>
</feature>
<dbReference type="GO" id="GO:0005886">
    <property type="term" value="C:plasma membrane"/>
    <property type="evidence" value="ECO:0007669"/>
    <property type="project" value="UniProtKB-SubCell"/>
</dbReference>
<dbReference type="InterPro" id="IPR032689">
    <property type="entry name" value="TraG-D_C"/>
</dbReference>
<keyword evidence="5 6" id="KW-0472">Membrane</keyword>
<evidence type="ECO:0000256" key="5">
    <source>
        <dbReference type="ARBA" id="ARBA00023136"/>
    </source>
</evidence>
<dbReference type="PANTHER" id="PTHR37937">
    <property type="entry name" value="CONJUGATIVE TRANSFER: DNA TRANSPORT"/>
    <property type="match status" value="1"/>
</dbReference>
<evidence type="ECO:0000313" key="9">
    <source>
        <dbReference type="Proteomes" id="UP000318297"/>
    </source>
</evidence>
<dbReference type="RefSeq" id="WP_145230608.1">
    <property type="nucleotide sequence ID" value="NZ_VIVQ01000005.1"/>
</dbReference>
<sequence length="671" mass="72434">MATHTRRPNKRRSPGSGNTGALILGAGVAGVLLLVAVVFGAAWVTGLGHGSVGGWVTDAGGGPRWSTTSTLVLVLVLLVVGLLVSPLAWVGWRQWRSREWTDSLAKAMHSRRDLKEITRKAANRDARRLDSAHAGVGLPLGVAVLAHQKLYGLYEWSQVWIMGTRAGKSRSVAIPQVMTHHGPVVTTSNKPDVRALTSGPRSELGRVWTQDPQGIARQPATWWWNPVSFVTSVERADKLVEVLAAARTVGDMSGLDPYFEPEGRKLASSMLLAARVGGQMMTRLPDWLTGFTPATGVPNPAELLEAAGLDMVAKDIRAWWALDQGQRDGVFGTARSFLGFLRDPRYSAWMAPTGVDDDRPQFSPEAFVRSEADTLYLLSKEGAGSARALTAGLTVAVYTAAEDLAEERGGRVPTPILFLLDEAANVCRWPELPGLYSHAGGKGIILVTILQSRVQGQNTWGVDQFEMMWSAANIAAAGRGLNDARHVADLAALIGDRQVLTSSRSIGSHGHRSTSRQNQDERIFTEADLRALPRGRAILFVSGARAILLELVDFSSYEWAWKCEASAAFFLEESGIDTLVDDGGAGTAEAGMLLPLTDEQIRQHQDGQRRVAEADPDALVVSASPAQVQLWVSELVDEQHIRVGVGRFSRRTLNPEAASPADVDDHGGEQS</sequence>
<dbReference type="CDD" id="cd01127">
    <property type="entry name" value="TrwB_TraG_TraD_VirD4"/>
    <property type="match status" value="1"/>
</dbReference>
<evidence type="ECO:0000256" key="1">
    <source>
        <dbReference type="ARBA" id="ARBA00004651"/>
    </source>
</evidence>
<dbReference type="Gene3D" id="3.40.50.300">
    <property type="entry name" value="P-loop containing nucleotide triphosphate hydrolases"/>
    <property type="match status" value="1"/>
</dbReference>
<name>A0A561DVK4_9MICO</name>
<keyword evidence="3 6" id="KW-0812">Transmembrane</keyword>
<comment type="caution">
    <text evidence="8">The sequence shown here is derived from an EMBL/GenBank/DDBJ whole genome shotgun (WGS) entry which is preliminary data.</text>
</comment>
<evidence type="ECO:0000256" key="6">
    <source>
        <dbReference type="SAM" id="Phobius"/>
    </source>
</evidence>
<evidence type="ECO:0000256" key="2">
    <source>
        <dbReference type="ARBA" id="ARBA00022475"/>
    </source>
</evidence>
<dbReference type="AlphaFoldDB" id="A0A561DVK4"/>
<feature type="domain" description="TraD/TraG TraM recognition site" evidence="7">
    <location>
        <begin position="415"/>
        <end position="534"/>
    </location>
</feature>
<dbReference type="SUPFAM" id="SSF52540">
    <property type="entry name" value="P-loop containing nucleoside triphosphate hydrolases"/>
    <property type="match status" value="1"/>
</dbReference>
<dbReference type="PANTHER" id="PTHR37937:SF1">
    <property type="entry name" value="CONJUGATIVE TRANSFER: DNA TRANSPORT"/>
    <property type="match status" value="1"/>
</dbReference>
<dbReference type="Pfam" id="PF12696">
    <property type="entry name" value="TraG-D_C"/>
    <property type="match status" value="1"/>
</dbReference>
<keyword evidence="2" id="KW-1003">Cell membrane</keyword>
<evidence type="ECO:0000256" key="3">
    <source>
        <dbReference type="ARBA" id="ARBA00022692"/>
    </source>
</evidence>
<dbReference type="OrthoDB" id="226701at2"/>
<feature type="transmembrane region" description="Helical" evidence="6">
    <location>
        <begin position="21"/>
        <end position="45"/>
    </location>
</feature>
<dbReference type="Proteomes" id="UP000318297">
    <property type="component" value="Unassembled WGS sequence"/>
</dbReference>
<dbReference type="EMBL" id="VIVQ01000005">
    <property type="protein sequence ID" value="TWE07374.1"/>
    <property type="molecule type" value="Genomic_DNA"/>
</dbReference>
<gene>
    <name evidence="8" type="ORF">BKA23_3387</name>
</gene>
<comment type="subcellular location">
    <subcellularLocation>
        <location evidence="1">Cell membrane</location>
        <topology evidence="1">Multi-pass membrane protein</topology>
    </subcellularLocation>
</comment>
<protein>
    <submittedName>
        <fullName evidence="8">TraM-binding TraD/TraG-like protein</fullName>
    </submittedName>
</protein>
<keyword evidence="4 6" id="KW-1133">Transmembrane helix</keyword>
<evidence type="ECO:0000256" key="4">
    <source>
        <dbReference type="ARBA" id="ARBA00022989"/>
    </source>
</evidence>